<evidence type="ECO:0000313" key="2">
    <source>
        <dbReference type="EMBL" id="OYD58683.1"/>
    </source>
</evidence>
<comment type="caution">
    <text evidence="2">The sequence shown here is derived from an EMBL/GenBank/DDBJ whole genome shotgun (WGS) entry which is preliminary data.</text>
</comment>
<dbReference type="EMBL" id="NOII01000001">
    <property type="protein sequence ID" value="OYD58683.1"/>
    <property type="molecule type" value="Genomic_DNA"/>
</dbReference>
<dbReference type="CDD" id="cd06127">
    <property type="entry name" value="DEDDh"/>
    <property type="match status" value="1"/>
</dbReference>
<feature type="domain" description="Exonuclease" evidence="1">
    <location>
        <begin position="65"/>
        <end position="232"/>
    </location>
</feature>
<dbReference type="Gene3D" id="3.30.420.10">
    <property type="entry name" value="Ribonuclease H-like superfamily/Ribonuclease H"/>
    <property type="match status" value="1"/>
</dbReference>
<protein>
    <recommendedName>
        <fullName evidence="1">Exonuclease domain-containing protein</fullName>
    </recommendedName>
</protein>
<dbReference type="GO" id="GO:0005829">
    <property type="term" value="C:cytosol"/>
    <property type="evidence" value="ECO:0007669"/>
    <property type="project" value="TreeGrafter"/>
</dbReference>
<dbReference type="RefSeq" id="WP_094250644.1">
    <property type="nucleotide sequence ID" value="NZ_JBHLXL010000001.1"/>
</dbReference>
<dbReference type="PANTHER" id="PTHR30231:SF41">
    <property type="entry name" value="DNA POLYMERASE III SUBUNIT EPSILON"/>
    <property type="match status" value="1"/>
</dbReference>
<gene>
    <name evidence="2" type="ORF">CGZ90_01930</name>
</gene>
<dbReference type="InterPro" id="IPR012337">
    <property type="entry name" value="RNaseH-like_sf"/>
</dbReference>
<organism evidence="2 3">
    <name type="scientific">Fictibacillus aquaticus</name>
    <dbReference type="NCBI Taxonomy" id="2021314"/>
    <lineage>
        <taxon>Bacteria</taxon>
        <taxon>Bacillati</taxon>
        <taxon>Bacillota</taxon>
        <taxon>Bacilli</taxon>
        <taxon>Bacillales</taxon>
        <taxon>Fictibacillaceae</taxon>
        <taxon>Fictibacillus</taxon>
    </lineage>
</organism>
<sequence length="246" mass="28372">MKHSSNNENGAFKQWMNQLLSFGLKREQIAGGRQQDLSNQAWLRAVMKENAKKNKEKTTMLNKLPVIVLDTETTGFRPELGDEIISVCAVRLTGIKEEDRLSTHVKLDRALSEDIKKLTGITEEMLAEAPALEKIMPQLLSLLESNLIVGYHISHDIAFINHYLWKTIRRRLTNPALDMKLILERLYSGRKFNEFDDALKYFSIKINNRHTAEGDTEGAICLWKHILDECEKRSVRTLNDFHRLLV</sequence>
<name>A0A235FCM2_9BACL</name>
<dbReference type="GO" id="GO:0008408">
    <property type="term" value="F:3'-5' exonuclease activity"/>
    <property type="evidence" value="ECO:0007669"/>
    <property type="project" value="TreeGrafter"/>
</dbReference>
<dbReference type="Proteomes" id="UP000215059">
    <property type="component" value="Unassembled WGS sequence"/>
</dbReference>
<dbReference type="PANTHER" id="PTHR30231">
    <property type="entry name" value="DNA POLYMERASE III SUBUNIT EPSILON"/>
    <property type="match status" value="1"/>
</dbReference>
<dbReference type="SUPFAM" id="SSF53098">
    <property type="entry name" value="Ribonuclease H-like"/>
    <property type="match status" value="1"/>
</dbReference>
<proteinExistence type="predicted"/>
<dbReference type="GO" id="GO:0045004">
    <property type="term" value="P:DNA replication proofreading"/>
    <property type="evidence" value="ECO:0007669"/>
    <property type="project" value="TreeGrafter"/>
</dbReference>
<evidence type="ECO:0000313" key="3">
    <source>
        <dbReference type="Proteomes" id="UP000215059"/>
    </source>
</evidence>
<dbReference type="InterPro" id="IPR013520">
    <property type="entry name" value="Ribonucl_H"/>
</dbReference>
<dbReference type="AlphaFoldDB" id="A0A235FCM2"/>
<accession>A0A235FCM2</accession>
<dbReference type="Pfam" id="PF00929">
    <property type="entry name" value="RNase_T"/>
    <property type="match status" value="1"/>
</dbReference>
<reference evidence="2 3" key="1">
    <citation type="submission" date="2017-07" db="EMBL/GenBank/DDBJ databases">
        <title>Fictibacillus sp. nov. GDSW-R2A3 Genome sequencing and assembly.</title>
        <authorList>
            <person name="Mayilraj S."/>
        </authorList>
    </citation>
    <scope>NUCLEOTIDE SEQUENCE [LARGE SCALE GENOMIC DNA]</scope>
    <source>
        <strain evidence="2 3">GDSW-R2A3</strain>
    </source>
</reference>
<dbReference type="SMART" id="SM00479">
    <property type="entry name" value="EXOIII"/>
    <property type="match status" value="1"/>
</dbReference>
<dbReference type="GO" id="GO:0003676">
    <property type="term" value="F:nucleic acid binding"/>
    <property type="evidence" value="ECO:0007669"/>
    <property type="project" value="InterPro"/>
</dbReference>
<keyword evidence="3" id="KW-1185">Reference proteome</keyword>
<dbReference type="InterPro" id="IPR036397">
    <property type="entry name" value="RNaseH_sf"/>
</dbReference>
<evidence type="ECO:0000259" key="1">
    <source>
        <dbReference type="SMART" id="SM00479"/>
    </source>
</evidence>
<dbReference type="OrthoDB" id="9804290at2"/>